<dbReference type="PATRIC" id="fig|2064.6.peg.2236"/>
<dbReference type="OrthoDB" id="5179393at2"/>
<evidence type="ECO:0000313" key="2">
    <source>
        <dbReference type="EMBL" id="KIQ64646.1"/>
    </source>
</evidence>
<reference evidence="2 3" key="1">
    <citation type="submission" date="2015-02" db="EMBL/GenBank/DDBJ databases">
        <title>Draft genome sequence of Kitasatospora griseola MF730-N6, a bafilomycin, terpentecin and satosporin producer.</title>
        <authorList>
            <person name="Arens J.C."/>
            <person name="Haltli B."/>
            <person name="Kerr R.G."/>
        </authorList>
    </citation>
    <scope>NUCLEOTIDE SEQUENCE [LARGE SCALE GENOMIC DNA]</scope>
    <source>
        <strain evidence="2 3">MF730-N6</strain>
    </source>
</reference>
<dbReference type="InterPro" id="IPR042226">
    <property type="entry name" value="eFR1_2_sf"/>
</dbReference>
<keyword evidence="3" id="KW-1185">Reference proteome</keyword>
<sequence length="375" mass="39965">MTTGTEAGTEVLRELLAAPGPFLSVYFDLDVRPEMDLDVEERWQGLCRDLATHGATRGDLDALTQRFLTSQPGSGVLAAFAAGGEVTFSAVLPGCEQRDLATSGPLPHLLPLLAWRQDHPAHVVAVVDRSGADLQLFPAGATEGLRRTVTGPDDEIERNRPGGTSQMRYQHRAEDSWEHNAVKVAEALGTALAEVDAHVLMLAGDVRARQYLTKHLPTRVRHDVSIRPVSGSRSPDGARPQRAVQVDAETHRAGQEETTALLHAYGEELSPRGHAVEGIYATLRALADGQLRTLLITAAPNARRSAWFGPEPTAIADAGTAFTEDTKGLVRAPLADAAVRAALLTGADVRVLQPGTPGAPAQGIGGLTRYTHIQA</sequence>
<evidence type="ECO:0000313" key="3">
    <source>
        <dbReference type="Proteomes" id="UP000032066"/>
    </source>
</evidence>
<proteinExistence type="predicted"/>
<name>A0A0D0NZL7_KITGR</name>
<protein>
    <recommendedName>
        <fullName evidence="4">Peptide chain release factor 1</fullName>
    </recommendedName>
</protein>
<evidence type="ECO:0008006" key="4">
    <source>
        <dbReference type="Google" id="ProtNLM"/>
    </source>
</evidence>
<dbReference type="Proteomes" id="UP000032066">
    <property type="component" value="Unassembled WGS sequence"/>
</dbReference>
<dbReference type="SUPFAM" id="SSF53137">
    <property type="entry name" value="Translational machinery components"/>
    <property type="match status" value="1"/>
</dbReference>
<dbReference type="STRING" id="2064.TR51_10485"/>
<evidence type="ECO:0000256" key="1">
    <source>
        <dbReference type="SAM" id="MobiDB-lite"/>
    </source>
</evidence>
<dbReference type="EMBL" id="JXZB01000002">
    <property type="protein sequence ID" value="KIQ64646.1"/>
    <property type="molecule type" value="Genomic_DNA"/>
</dbReference>
<dbReference type="AlphaFoldDB" id="A0A0D0NZL7"/>
<gene>
    <name evidence="2" type="ORF">TR51_10485</name>
</gene>
<organism evidence="2 3">
    <name type="scientific">Kitasatospora griseola</name>
    <name type="common">Streptomyces griseolosporeus</name>
    <dbReference type="NCBI Taxonomy" id="2064"/>
    <lineage>
        <taxon>Bacteria</taxon>
        <taxon>Bacillati</taxon>
        <taxon>Actinomycetota</taxon>
        <taxon>Actinomycetes</taxon>
        <taxon>Kitasatosporales</taxon>
        <taxon>Streptomycetaceae</taxon>
        <taxon>Kitasatospora</taxon>
    </lineage>
</organism>
<dbReference type="RefSeq" id="WP_043910343.1">
    <property type="nucleotide sequence ID" value="NZ_JXZB01000002.1"/>
</dbReference>
<dbReference type="Gene3D" id="3.30.420.60">
    <property type="entry name" value="eRF1 domain 2"/>
    <property type="match status" value="1"/>
</dbReference>
<dbReference type="Pfam" id="PF18844">
    <property type="entry name" value="baeRF_family2"/>
    <property type="match status" value="1"/>
</dbReference>
<comment type="caution">
    <text evidence="2">The sequence shown here is derived from an EMBL/GenBank/DDBJ whole genome shotgun (WGS) entry which is preliminary data.</text>
</comment>
<feature type="region of interest" description="Disordered" evidence="1">
    <location>
        <begin position="145"/>
        <end position="168"/>
    </location>
</feature>
<dbReference type="InterPro" id="IPR040701">
    <property type="entry name" value="Bact_RF_family2"/>
</dbReference>
<accession>A0A0D0NZL7</accession>